<keyword evidence="1" id="KW-0175">Coiled coil</keyword>
<sequence length="927" mass="107173">MPNEISHASAVGNSHSQNSENPEQIQTETRIIQTPHIQTTDTLNNTQNNMSLQTLQTTTAPEEKNTKRRQKKKDTFQLTDLEKQLAYCKSEIIRLENCCKEYQSTIQVLKLKIATSLPEQNIASQHTGTPAGRQALHTDQILELRLSTLEAQMNIMKEKLELQEAKQELREERRQIQALIDGISPTKLRDQIQQSLSNKDSLEHAERTHMPQPTIQQSPEGATHMQLEPKETQQPEQMGSQQQQQHHFLSHGRASTNTHRNKQTETRAELLTGQPLFLQQKYPREEIKTQQIVTAPSQTQNIYQQTQRRPTIRAPVNSNKETLTTQTIRTQIQPTHTYHSQSNIQRIHLQPQTKMYYTHLKHPHTQKNPNIQPPKSEQAHHLPHPKHLGTQTHSTLRPVPINYQTQPHRKRVHSQRIDKTLQGIRQGAKLSTTLYKRYNNPLLKQIEDQNLGTNIGTTNVGAPTVADDISMLPSNPLDTQIMLHTVSNNAKLDKVNFNATKSDIIIYNNTNAEKTEWEIGSDKIERSKCTTHLGLVREDNNKFDIQPKIQVARRTMYSLMGAGLHGRRGFNPLTSYKIWECFGLPRATYGLESVKLTRKDIESIEKYQRGLLRQLQSLPDRCANIPVYTLLGAKPIEVVLDIRRLSFFINMIRQKDSIEFQIISRQLAVKDEDSTSFTVTVRKILQKYNLPSAYELINNTPSKEQWKAMVKEATNKYYIKNITEELKSKSTLKHLSVQENPLDEPHAIYKYVGSNPHETEKAAIKARLLTGTYTLQANRHKYNQHEVDATCEMCKHEAEDREHFILHCKLFRRRGRKEGRRSPTRPLCSINSKTPKHPMQKHKRRVQHETEKRHTTCKHQTQKTTHKPTRPMGNRCRLSKLSKHLELVLEITGRKEDLLQLILDSTHENLFYLKESEDRTNKQKPVV</sequence>
<evidence type="ECO:0000313" key="3">
    <source>
        <dbReference type="EMBL" id="KAK3083059.1"/>
    </source>
</evidence>
<feature type="region of interest" description="Disordered" evidence="2">
    <location>
        <begin position="190"/>
        <end position="272"/>
    </location>
</feature>
<feature type="compositionally biased region" description="Basic and acidic residues" evidence="2">
    <location>
        <begin position="200"/>
        <end position="209"/>
    </location>
</feature>
<feature type="compositionally biased region" description="Basic residues" evidence="2">
    <location>
        <begin position="855"/>
        <end position="869"/>
    </location>
</feature>
<feature type="region of interest" description="Disordered" evidence="2">
    <location>
        <begin position="1"/>
        <end position="25"/>
    </location>
</feature>
<evidence type="ECO:0000256" key="1">
    <source>
        <dbReference type="SAM" id="Coils"/>
    </source>
</evidence>
<evidence type="ECO:0000313" key="4">
    <source>
        <dbReference type="Proteomes" id="UP001186944"/>
    </source>
</evidence>
<evidence type="ECO:0000256" key="2">
    <source>
        <dbReference type="SAM" id="MobiDB-lite"/>
    </source>
</evidence>
<comment type="caution">
    <text evidence="3">The sequence shown here is derived from an EMBL/GenBank/DDBJ whole genome shotgun (WGS) entry which is preliminary data.</text>
</comment>
<feature type="compositionally biased region" description="Polar residues" evidence="2">
    <location>
        <begin position="211"/>
        <end position="220"/>
    </location>
</feature>
<reference evidence="3" key="1">
    <citation type="submission" date="2019-08" db="EMBL/GenBank/DDBJ databases">
        <title>The improved chromosome-level genome for the pearl oyster Pinctada fucata martensii using PacBio sequencing and Hi-C.</title>
        <authorList>
            <person name="Zheng Z."/>
        </authorList>
    </citation>
    <scope>NUCLEOTIDE SEQUENCE</scope>
    <source>
        <strain evidence="3">ZZ-2019</strain>
        <tissue evidence="3">Adductor muscle</tissue>
    </source>
</reference>
<feature type="coiled-coil region" evidence="1">
    <location>
        <begin position="146"/>
        <end position="182"/>
    </location>
</feature>
<accession>A0AA89BPT3</accession>
<feature type="region of interest" description="Disordered" evidence="2">
    <location>
        <begin position="815"/>
        <end position="875"/>
    </location>
</feature>
<organism evidence="3 4">
    <name type="scientific">Pinctada imbricata</name>
    <name type="common">Atlantic pearl-oyster</name>
    <name type="synonym">Pinctada martensii</name>
    <dbReference type="NCBI Taxonomy" id="66713"/>
    <lineage>
        <taxon>Eukaryota</taxon>
        <taxon>Metazoa</taxon>
        <taxon>Spiralia</taxon>
        <taxon>Lophotrochozoa</taxon>
        <taxon>Mollusca</taxon>
        <taxon>Bivalvia</taxon>
        <taxon>Autobranchia</taxon>
        <taxon>Pteriomorphia</taxon>
        <taxon>Pterioida</taxon>
        <taxon>Pterioidea</taxon>
        <taxon>Pteriidae</taxon>
        <taxon>Pinctada</taxon>
    </lineage>
</organism>
<keyword evidence="4" id="KW-1185">Reference proteome</keyword>
<dbReference type="AlphaFoldDB" id="A0AA89BPT3"/>
<dbReference type="PANTHER" id="PTHR47027:SF20">
    <property type="entry name" value="REVERSE TRANSCRIPTASE-LIKE PROTEIN WITH RNA-DIRECTED DNA POLYMERASE DOMAIN"/>
    <property type="match status" value="1"/>
</dbReference>
<dbReference type="Proteomes" id="UP001186944">
    <property type="component" value="Unassembled WGS sequence"/>
</dbReference>
<protein>
    <submittedName>
        <fullName evidence="3">Uncharacterized protein</fullName>
    </submittedName>
</protein>
<proteinExistence type="predicted"/>
<feature type="compositionally biased region" description="Polar residues" evidence="2">
    <location>
        <begin position="11"/>
        <end position="25"/>
    </location>
</feature>
<dbReference type="PANTHER" id="PTHR47027">
    <property type="entry name" value="REVERSE TRANSCRIPTASE DOMAIN-CONTAINING PROTEIN"/>
    <property type="match status" value="1"/>
</dbReference>
<dbReference type="EMBL" id="VSWD01000014">
    <property type="protein sequence ID" value="KAK3083059.1"/>
    <property type="molecule type" value="Genomic_DNA"/>
</dbReference>
<name>A0AA89BPT3_PINIB</name>
<feature type="compositionally biased region" description="Basic residues" evidence="2">
    <location>
        <begin position="834"/>
        <end position="846"/>
    </location>
</feature>
<feature type="compositionally biased region" description="Low complexity" evidence="2">
    <location>
        <begin position="234"/>
        <end position="245"/>
    </location>
</feature>
<gene>
    <name evidence="3" type="ORF">FSP39_012804</name>
</gene>